<dbReference type="AlphaFoldDB" id="A0A517MQD6"/>
<dbReference type="NCBIfam" id="TIGR02532">
    <property type="entry name" value="IV_pilin_GFxxxE"/>
    <property type="match status" value="1"/>
</dbReference>
<dbReference type="Gene3D" id="3.30.700.10">
    <property type="entry name" value="Glycoprotein, Type 4 Pilin"/>
    <property type="match status" value="1"/>
</dbReference>
<evidence type="ECO:0000259" key="1">
    <source>
        <dbReference type="Pfam" id="PF07596"/>
    </source>
</evidence>
<proteinExistence type="predicted"/>
<dbReference type="EMBL" id="CP036263">
    <property type="protein sequence ID" value="QDS97091.1"/>
    <property type="molecule type" value="Genomic_DNA"/>
</dbReference>
<dbReference type="SUPFAM" id="SSF54523">
    <property type="entry name" value="Pili subunits"/>
    <property type="match status" value="1"/>
</dbReference>
<organism evidence="2 3">
    <name type="scientific">Adhaeretor mobilis</name>
    <dbReference type="NCBI Taxonomy" id="1930276"/>
    <lineage>
        <taxon>Bacteria</taxon>
        <taxon>Pseudomonadati</taxon>
        <taxon>Planctomycetota</taxon>
        <taxon>Planctomycetia</taxon>
        <taxon>Pirellulales</taxon>
        <taxon>Lacipirellulaceae</taxon>
        <taxon>Adhaeretor</taxon>
    </lineage>
</organism>
<dbReference type="Pfam" id="PF07963">
    <property type="entry name" value="N_methyl"/>
    <property type="match status" value="1"/>
</dbReference>
<name>A0A517MQD6_9BACT</name>
<dbReference type="InterPro" id="IPR012902">
    <property type="entry name" value="N_methyl_site"/>
</dbReference>
<keyword evidence="3" id="KW-1185">Reference proteome</keyword>
<evidence type="ECO:0000313" key="3">
    <source>
        <dbReference type="Proteomes" id="UP000319852"/>
    </source>
</evidence>
<dbReference type="Proteomes" id="UP000319852">
    <property type="component" value="Chromosome"/>
</dbReference>
<gene>
    <name evidence="2" type="ORF">HG15A2_03510</name>
</gene>
<sequence length="257" mass="28695">MFQRLSRRRFQCDRAFTLVELLVVIAIIGVLIGLLLPAVQAARGAARRAECANNMRQIGLAIHQFANTHSGEFPLMAHHNTLDSEKTEEQKSWIAGLAPYTENVDSIRLCPEDIKRIDGSEIVATSYAMNGYLREAENLDTSGLPPALAAEVQSRSEGLVADLYDLRVTHATIMMFEGNAARLRIDYDHVHSYRWFSEENLTNDLVTQAVQDEVTIERHTGGVANYLYADGHVTAIASSQILDWCNEGFNFALPPQY</sequence>
<accession>A0A517MQD6</accession>
<reference evidence="2 3" key="1">
    <citation type="submission" date="2019-02" db="EMBL/GenBank/DDBJ databases">
        <title>Deep-cultivation of Planctomycetes and their phenomic and genomic characterization uncovers novel biology.</title>
        <authorList>
            <person name="Wiegand S."/>
            <person name="Jogler M."/>
            <person name="Boedeker C."/>
            <person name="Pinto D."/>
            <person name="Vollmers J."/>
            <person name="Rivas-Marin E."/>
            <person name="Kohn T."/>
            <person name="Peeters S.H."/>
            <person name="Heuer A."/>
            <person name="Rast P."/>
            <person name="Oberbeckmann S."/>
            <person name="Bunk B."/>
            <person name="Jeske O."/>
            <person name="Meyerdierks A."/>
            <person name="Storesund J.E."/>
            <person name="Kallscheuer N."/>
            <person name="Luecker S."/>
            <person name="Lage O.M."/>
            <person name="Pohl T."/>
            <person name="Merkel B.J."/>
            <person name="Hornburger P."/>
            <person name="Mueller R.-W."/>
            <person name="Bruemmer F."/>
            <person name="Labrenz M."/>
            <person name="Spormann A.M."/>
            <person name="Op den Camp H."/>
            <person name="Overmann J."/>
            <person name="Amann R."/>
            <person name="Jetten M.S.M."/>
            <person name="Mascher T."/>
            <person name="Medema M.H."/>
            <person name="Devos D.P."/>
            <person name="Kaster A.-K."/>
            <person name="Ovreas L."/>
            <person name="Rohde M."/>
            <person name="Galperin M.Y."/>
            <person name="Jogler C."/>
        </authorList>
    </citation>
    <scope>NUCLEOTIDE SEQUENCE [LARGE SCALE GENOMIC DNA]</scope>
    <source>
        <strain evidence="2 3">HG15A2</strain>
    </source>
</reference>
<dbReference type="OrthoDB" id="258730at2"/>
<evidence type="ECO:0000313" key="2">
    <source>
        <dbReference type="EMBL" id="QDS97091.1"/>
    </source>
</evidence>
<dbReference type="InterPro" id="IPR045584">
    <property type="entry name" value="Pilin-like"/>
</dbReference>
<dbReference type="PANTHER" id="PTHR30093:SF2">
    <property type="entry name" value="TYPE II SECRETION SYSTEM PROTEIN H"/>
    <property type="match status" value="1"/>
</dbReference>
<dbReference type="Pfam" id="PF07596">
    <property type="entry name" value="SBP_bac_10"/>
    <property type="match status" value="1"/>
</dbReference>
<dbReference type="KEGG" id="amob:HG15A2_03510"/>
<protein>
    <recommendedName>
        <fullName evidence="1">DUF1559 domain-containing protein</fullName>
    </recommendedName>
</protein>
<dbReference type="PANTHER" id="PTHR30093">
    <property type="entry name" value="GENERAL SECRETION PATHWAY PROTEIN G"/>
    <property type="match status" value="1"/>
</dbReference>
<feature type="domain" description="DUF1559" evidence="1">
    <location>
        <begin position="40"/>
        <end position="102"/>
    </location>
</feature>
<dbReference type="InterPro" id="IPR011453">
    <property type="entry name" value="DUF1559"/>
</dbReference>